<sequence>MEDANYKKTIITIRTDCNLRAIFFKSSNNGCLNFGSLATLSRLPVTLICRFVAKAGVVIVGLFLSSLTNPYWSSGCMVMLLTRPSEL</sequence>
<gene>
    <name evidence="2" type="ORF">T05_15115</name>
</gene>
<feature type="transmembrane region" description="Helical" evidence="1">
    <location>
        <begin position="51"/>
        <end position="72"/>
    </location>
</feature>
<keyword evidence="1" id="KW-0472">Membrane</keyword>
<organism evidence="2 3">
    <name type="scientific">Trichinella murrelli</name>
    <dbReference type="NCBI Taxonomy" id="144512"/>
    <lineage>
        <taxon>Eukaryota</taxon>
        <taxon>Metazoa</taxon>
        <taxon>Ecdysozoa</taxon>
        <taxon>Nematoda</taxon>
        <taxon>Enoplea</taxon>
        <taxon>Dorylaimia</taxon>
        <taxon>Trichinellida</taxon>
        <taxon>Trichinellidae</taxon>
        <taxon>Trichinella</taxon>
    </lineage>
</organism>
<comment type="caution">
    <text evidence="2">The sequence shown here is derived from an EMBL/GenBank/DDBJ whole genome shotgun (WGS) entry which is preliminary data.</text>
</comment>
<proteinExistence type="predicted"/>
<protein>
    <submittedName>
        <fullName evidence="2">Uncharacterized protein</fullName>
    </submittedName>
</protein>
<keyword evidence="1" id="KW-1133">Transmembrane helix</keyword>
<evidence type="ECO:0000313" key="3">
    <source>
        <dbReference type="Proteomes" id="UP000055048"/>
    </source>
</evidence>
<dbReference type="AlphaFoldDB" id="A0A0V0TPR8"/>
<evidence type="ECO:0000313" key="2">
    <source>
        <dbReference type="EMBL" id="KRX41013.1"/>
    </source>
</evidence>
<reference evidence="2 3" key="1">
    <citation type="submission" date="2015-01" db="EMBL/GenBank/DDBJ databases">
        <title>Evolution of Trichinella species and genotypes.</title>
        <authorList>
            <person name="Korhonen P.K."/>
            <person name="Edoardo P."/>
            <person name="Giuseppe L.R."/>
            <person name="Gasser R.B."/>
        </authorList>
    </citation>
    <scope>NUCLEOTIDE SEQUENCE [LARGE SCALE GENOMIC DNA]</scope>
    <source>
        <strain evidence="2">ISS417</strain>
    </source>
</reference>
<dbReference type="EMBL" id="JYDJ01000182">
    <property type="protein sequence ID" value="KRX41013.1"/>
    <property type="molecule type" value="Genomic_DNA"/>
</dbReference>
<evidence type="ECO:0000256" key="1">
    <source>
        <dbReference type="SAM" id="Phobius"/>
    </source>
</evidence>
<keyword evidence="1" id="KW-0812">Transmembrane</keyword>
<accession>A0A0V0TPR8</accession>
<keyword evidence="3" id="KW-1185">Reference proteome</keyword>
<dbReference type="Proteomes" id="UP000055048">
    <property type="component" value="Unassembled WGS sequence"/>
</dbReference>
<name>A0A0V0TPR8_9BILA</name>